<feature type="non-terminal residue" evidence="2">
    <location>
        <position position="317"/>
    </location>
</feature>
<sequence>MYLQPPPTHGQTSSSTADAGEDVGIDRGVSPQRTAFVFTSSRAPVSPDAVVTLPSRNQPRLSYQQLRHHSRGAYDYKQTIPNLKNAMGGLPSGFIPLHPPSLLTPGQPFSTPSTPHGSTSFFDDNVIGIRDASLIQGVPPDPSPGVVQTSPSMPILPHRPRSLPFLPSSLLPMTFSSSSTLAKPDIKGSESEKRTESASVAADMVTQHASESSESGQSIEKWMAASNQKTVLHGRARAQSTVPRRPSPPSGPETERNLSLSELCESLHFGTPAKTGYQAAHFAPMLSTRNGGAAGSRAASRSEGGAPEKHRIKPEDT</sequence>
<feature type="compositionally biased region" description="Basic and acidic residues" evidence="1">
    <location>
        <begin position="306"/>
        <end position="317"/>
    </location>
</feature>
<dbReference type="AlphaFoldDB" id="A0A5C3NGZ7"/>
<keyword evidence="3" id="KW-1185">Reference proteome</keyword>
<feature type="region of interest" description="Disordered" evidence="1">
    <location>
        <begin position="178"/>
        <end position="218"/>
    </location>
</feature>
<evidence type="ECO:0000313" key="3">
    <source>
        <dbReference type="Proteomes" id="UP000305948"/>
    </source>
</evidence>
<dbReference type="EMBL" id="ML213504">
    <property type="protein sequence ID" value="TFK55756.1"/>
    <property type="molecule type" value="Genomic_DNA"/>
</dbReference>
<feature type="region of interest" description="Disordered" evidence="1">
    <location>
        <begin position="230"/>
        <end position="257"/>
    </location>
</feature>
<feature type="region of interest" description="Disordered" evidence="1">
    <location>
        <begin position="1"/>
        <end position="28"/>
    </location>
</feature>
<feature type="region of interest" description="Disordered" evidence="1">
    <location>
        <begin position="287"/>
        <end position="317"/>
    </location>
</feature>
<feature type="compositionally biased region" description="Basic and acidic residues" evidence="1">
    <location>
        <begin position="184"/>
        <end position="196"/>
    </location>
</feature>
<name>A0A5C3NGZ7_9AGAM</name>
<gene>
    <name evidence="2" type="ORF">OE88DRAFT_1652211</name>
</gene>
<protein>
    <submittedName>
        <fullName evidence="2">Uncharacterized protein</fullName>
    </submittedName>
</protein>
<organism evidence="2 3">
    <name type="scientific">Heliocybe sulcata</name>
    <dbReference type="NCBI Taxonomy" id="5364"/>
    <lineage>
        <taxon>Eukaryota</taxon>
        <taxon>Fungi</taxon>
        <taxon>Dikarya</taxon>
        <taxon>Basidiomycota</taxon>
        <taxon>Agaricomycotina</taxon>
        <taxon>Agaricomycetes</taxon>
        <taxon>Gloeophyllales</taxon>
        <taxon>Gloeophyllaceae</taxon>
        <taxon>Heliocybe</taxon>
    </lineage>
</organism>
<evidence type="ECO:0000256" key="1">
    <source>
        <dbReference type="SAM" id="MobiDB-lite"/>
    </source>
</evidence>
<reference evidence="2 3" key="1">
    <citation type="journal article" date="2019" name="Nat. Ecol. Evol.">
        <title>Megaphylogeny resolves global patterns of mushroom evolution.</title>
        <authorList>
            <person name="Varga T."/>
            <person name="Krizsan K."/>
            <person name="Foldi C."/>
            <person name="Dima B."/>
            <person name="Sanchez-Garcia M."/>
            <person name="Sanchez-Ramirez S."/>
            <person name="Szollosi G.J."/>
            <person name="Szarkandi J.G."/>
            <person name="Papp V."/>
            <person name="Albert L."/>
            <person name="Andreopoulos W."/>
            <person name="Angelini C."/>
            <person name="Antonin V."/>
            <person name="Barry K.W."/>
            <person name="Bougher N.L."/>
            <person name="Buchanan P."/>
            <person name="Buyck B."/>
            <person name="Bense V."/>
            <person name="Catcheside P."/>
            <person name="Chovatia M."/>
            <person name="Cooper J."/>
            <person name="Damon W."/>
            <person name="Desjardin D."/>
            <person name="Finy P."/>
            <person name="Geml J."/>
            <person name="Haridas S."/>
            <person name="Hughes K."/>
            <person name="Justo A."/>
            <person name="Karasinski D."/>
            <person name="Kautmanova I."/>
            <person name="Kiss B."/>
            <person name="Kocsube S."/>
            <person name="Kotiranta H."/>
            <person name="LaButti K.M."/>
            <person name="Lechner B.E."/>
            <person name="Liimatainen K."/>
            <person name="Lipzen A."/>
            <person name="Lukacs Z."/>
            <person name="Mihaltcheva S."/>
            <person name="Morgado L.N."/>
            <person name="Niskanen T."/>
            <person name="Noordeloos M.E."/>
            <person name="Ohm R.A."/>
            <person name="Ortiz-Santana B."/>
            <person name="Ovrebo C."/>
            <person name="Racz N."/>
            <person name="Riley R."/>
            <person name="Savchenko A."/>
            <person name="Shiryaev A."/>
            <person name="Soop K."/>
            <person name="Spirin V."/>
            <person name="Szebenyi C."/>
            <person name="Tomsovsky M."/>
            <person name="Tulloss R.E."/>
            <person name="Uehling J."/>
            <person name="Grigoriev I.V."/>
            <person name="Vagvolgyi C."/>
            <person name="Papp T."/>
            <person name="Martin F.M."/>
            <person name="Miettinen O."/>
            <person name="Hibbett D.S."/>
            <person name="Nagy L.G."/>
        </authorList>
    </citation>
    <scope>NUCLEOTIDE SEQUENCE [LARGE SCALE GENOMIC DNA]</scope>
    <source>
        <strain evidence="2 3">OMC1185</strain>
    </source>
</reference>
<accession>A0A5C3NGZ7</accession>
<proteinExistence type="predicted"/>
<dbReference type="OrthoDB" id="10508001at2759"/>
<evidence type="ECO:0000313" key="2">
    <source>
        <dbReference type="EMBL" id="TFK55756.1"/>
    </source>
</evidence>
<feature type="compositionally biased region" description="Low complexity" evidence="1">
    <location>
        <begin position="289"/>
        <end position="305"/>
    </location>
</feature>
<dbReference type="Proteomes" id="UP000305948">
    <property type="component" value="Unassembled WGS sequence"/>
</dbReference>
<feature type="compositionally biased region" description="Polar residues" evidence="1">
    <location>
        <begin position="207"/>
        <end position="218"/>
    </location>
</feature>